<dbReference type="GO" id="GO:0020037">
    <property type="term" value="F:heme binding"/>
    <property type="evidence" value="ECO:0007669"/>
    <property type="project" value="InterPro"/>
</dbReference>
<evidence type="ECO:0000313" key="9">
    <source>
        <dbReference type="EMBL" id="SLM47266.1"/>
    </source>
</evidence>
<protein>
    <submittedName>
        <fullName evidence="9">Putative Sulfite:cytochrome c oxidoreductase, subunit B</fullName>
    </submittedName>
</protein>
<gene>
    <name evidence="9" type="ORF">NSJP_1094</name>
</gene>
<keyword evidence="1" id="KW-0813">Transport</keyword>
<dbReference type="OrthoDB" id="9789237at2"/>
<dbReference type="SUPFAM" id="SSF46626">
    <property type="entry name" value="Cytochrome c"/>
    <property type="match status" value="2"/>
</dbReference>
<evidence type="ECO:0000256" key="7">
    <source>
        <dbReference type="SAM" id="SignalP"/>
    </source>
</evidence>
<keyword evidence="7" id="KW-0732">Signal</keyword>
<keyword evidence="3 6" id="KW-0479">Metal-binding</keyword>
<dbReference type="InterPro" id="IPR051811">
    <property type="entry name" value="Cytochrome_c550/c551-like"/>
</dbReference>
<keyword evidence="2 6" id="KW-0349">Heme</keyword>
<dbReference type="PROSITE" id="PS51007">
    <property type="entry name" value="CYTC"/>
    <property type="match status" value="1"/>
</dbReference>
<dbReference type="Gene3D" id="1.10.760.10">
    <property type="entry name" value="Cytochrome c-like domain"/>
    <property type="match status" value="2"/>
</dbReference>
<dbReference type="KEGG" id="nja:NSJP_1094"/>
<evidence type="ECO:0000259" key="8">
    <source>
        <dbReference type="PROSITE" id="PS51007"/>
    </source>
</evidence>
<dbReference type="AlphaFoldDB" id="A0A1W1I2M2"/>
<dbReference type="PRINTS" id="PR00605">
    <property type="entry name" value="CYTCHROMECIC"/>
</dbReference>
<feature type="signal peptide" evidence="7">
    <location>
        <begin position="1"/>
        <end position="21"/>
    </location>
</feature>
<feature type="chain" id="PRO_5013229780" evidence="7">
    <location>
        <begin position="22"/>
        <end position="207"/>
    </location>
</feature>
<evidence type="ECO:0000256" key="1">
    <source>
        <dbReference type="ARBA" id="ARBA00022448"/>
    </source>
</evidence>
<evidence type="ECO:0000256" key="2">
    <source>
        <dbReference type="ARBA" id="ARBA00022617"/>
    </source>
</evidence>
<dbReference type="GO" id="GO:0005506">
    <property type="term" value="F:iron ion binding"/>
    <property type="evidence" value="ECO:0007669"/>
    <property type="project" value="InterPro"/>
</dbReference>
<dbReference type="InterPro" id="IPR008168">
    <property type="entry name" value="Cyt_C_IC"/>
</dbReference>
<evidence type="ECO:0000256" key="6">
    <source>
        <dbReference type="PROSITE-ProRule" id="PRU00433"/>
    </source>
</evidence>
<organism evidence="9 10">
    <name type="scientific">Nitrospira japonica</name>
    <dbReference type="NCBI Taxonomy" id="1325564"/>
    <lineage>
        <taxon>Bacteria</taxon>
        <taxon>Pseudomonadati</taxon>
        <taxon>Nitrospirota</taxon>
        <taxon>Nitrospiria</taxon>
        <taxon>Nitrospirales</taxon>
        <taxon>Nitrospiraceae</taxon>
        <taxon>Nitrospira</taxon>
    </lineage>
</organism>
<keyword evidence="5 6" id="KW-0408">Iron</keyword>
<feature type="domain" description="Cytochrome c" evidence="8">
    <location>
        <begin position="130"/>
        <end position="205"/>
    </location>
</feature>
<dbReference type="EMBL" id="LT828648">
    <property type="protein sequence ID" value="SLM47266.1"/>
    <property type="molecule type" value="Genomic_DNA"/>
</dbReference>
<evidence type="ECO:0000256" key="3">
    <source>
        <dbReference type="ARBA" id="ARBA00022723"/>
    </source>
</evidence>
<dbReference type="Pfam" id="PF13442">
    <property type="entry name" value="Cytochrome_CBB3"/>
    <property type="match status" value="1"/>
</dbReference>
<proteinExistence type="predicted"/>
<dbReference type="InterPro" id="IPR009056">
    <property type="entry name" value="Cyt_c-like_dom"/>
</dbReference>
<dbReference type="PANTHER" id="PTHR37823">
    <property type="entry name" value="CYTOCHROME C-553-LIKE"/>
    <property type="match status" value="1"/>
</dbReference>
<keyword evidence="10" id="KW-1185">Reference proteome</keyword>
<reference evidence="9 10" key="1">
    <citation type="submission" date="2017-03" db="EMBL/GenBank/DDBJ databases">
        <authorList>
            <person name="Afonso C.L."/>
            <person name="Miller P.J."/>
            <person name="Scott M.A."/>
            <person name="Spackman E."/>
            <person name="Goraichik I."/>
            <person name="Dimitrov K.M."/>
            <person name="Suarez D.L."/>
            <person name="Swayne D.E."/>
        </authorList>
    </citation>
    <scope>NUCLEOTIDE SEQUENCE [LARGE SCALE GENOMIC DNA]</scope>
    <source>
        <strain evidence="9">Genome sequencing of Nitrospira japonica strain NJ11</strain>
    </source>
</reference>
<dbReference type="Proteomes" id="UP000192042">
    <property type="component" value="Chromosome I"/>
</dbReference>
<dbReference type="RefSeq" id="WP_080885829.1">
    <property type="nucleotide sequence ID" value="NZ_LT828648.1"/>
</dbReference>
<evidence type="ECO:0000256" key="4">
    <source>
        <dbReference type="ARBA" id="ARBA00022982"/>
    </source>
</evidence>
<name>A0A1W1I2M2_9BACT</name>
<dbReference type="InterPro" id="IPR036909">
    <property type="entry name" value="Cyt_c-like_dom_sf"/>
</dbReference>
<sequence length="207" mass="22539">MTRNKRRAAWFVMIAGFAAFTAVIRAQEDDGYSIAVALAPRAEGLIVARCTVCHSEELIAQQRLPRERWVAIVEKMNHWGAQISRDEADLLVRYLSARYHPGAPERLAPIELGAAEPLTQETRTDGPLVGVAQRGAGIFELNCQACHGAGAGGGMGPKLAGNPILKHEDLFWETVLHGRGPMPAWSSVLSQQDIADVHAWLSAREPS</sequence>
<evidence type="ECO:0000313" key="10">
    <source>
        <dbReference type="Proteomes" id="UP000192042"/>
    </source>
</evidence>
<dbReference type="STRING" id="1325564.NSJP_1094"/>
<evidence type="ECO:0000256" key="5">
    <source>
        <dbReference type="ARBA" id="ARBA00023004"/>
    </source>
</evidence>
<dbReference type="GO" id="GO:0009055">
    <property type="term" value="F:electron transfer activity"/>
    <property type="evidence" value="ECO:0007669"/>
    <property type="project" value="InterPro"/>
</dbReference>
<accession>A0A1W1I2M2</accession>
<keyword evidence="4" id="KW-0249">Electron transport</keyword>